<evidence type="ECO:0000313" key="1">
    <source>
        <dbReference type="EMBL" id="GBM11095.1"/>
    </source>
</evidence>
<dbReference type="Proteomes" id="UP000499080">
    <property type="component" value="Unassembled WGS sequence"/>
</dbReference>
<dbReference type="Gene3D" id="3.30.420.10">
    <property type="entry name" value="Ribonuclease H-like superfamily/Ribonuclease H"/>
    <property type="match status" value="1"/>
</dbReference>
<dbReference type="GO" id="GO:0003676">
    <property type="term" value="F:nucleic acid binding"/>
    <property type="evidence" value="ECO:0007669"/>
    <property type="project" value="InterPro"/>
</dbReference>
<name>A0A4Y2D692_ARAVE</name>
<sequence>MLIEILNVVILDFMDELLLTVLPCVLFQQDGSPVHHTTFVKQWLNKEFPEKWMGLHGPVEFPPRSPDLTLMDFYLWSRLRTAVYLSPPLNKAELQQRIQDGCREIIEQELDRVHRSVIRRMQLCIGMDGKHFEQAL</sequence>
<evidence type="ECO:0008006" key="3">
    <source>
        <dbReference type="Google" id="ProtNLM"/>
    </source>
</evidence>
<dbReference type="PANTHER" id="PTHR47326">
    <property type="entry name" value="TRANSPOSABLE ELEMENT TC3 TRANSPOSASE-LIKE PROTEIN"/>
    <property type="match status" value="1"/>
</dbReference>
<comment type="caution">
    <text evidence="1">The sequence shown here is derived from an EMBL/GenBank/DDBJ whole genome shotgun (WGS) entry which is preliminary data.</text>
</comment>
<protein>
    <recommendedName>
        <fullName evidence="3">Tc1-like transposase DDE domain-containing protein</fullName>
    </recommendedName>
</protein>
<keyword evidence="2" id="KW-1185">Reference proteome</keyword>
<dbReference type="InterPro" id="IPR036397">
    <property type="entry name" value="RNaseH_sf"/>
</dbReference>
<dbReference type="OrthoDB" id="6767711at2759"/>
<proteinExistence type="predicted"/>
<dbReference type="PANTHER" id="PTHR47326:SF1">
    <property type="entry name" value="HTH PSQ-TYPE DOMAIN-CONTAINING PROTEIN"/>
    <property type="match status" value="1"/>
</dbReference>
<gene>
    <name evidence="1" type="ORF">AVEN_242983_1</name>
</gene>
<dbReference type="AlphaFoldDB" id="A0A4Y2D692"/>
<evidence type="ECO:0000313" key="2">
    <source>
        <dbReference type="Proteomes" id="UP000499080"/>
    </source>
</evidence>
<accession>A0A4Y2D692</accession>
<organism evidence="1 2">
    <name type="scientific">Araneus ventricosus</name>
    <name type="common">Orbweaver spider</name>
    <name type="synonym">Epeira ventricosa</name>
    <dbReference type="NCBI Taxonomy" id="182803"/>
    <lineage>
        <taxon>Eukaryota</taxon>
        <taxon>Metazoa</taxon>
        <taxon>Ecdysozoa</taxon>
        <taxon>Arthropoda</taxon>
        <taxon>Chelicerata</taxon>
        <taxon>Arachnida</taxon>
        <taxon>Araneae</taxon>
        <taxon>Araneomorphae</taxon>
        <taxon>Entelegynae</taxon>
        <taxon>Araneoidea</taxon>
        <taxon>Araneidae</taxon>
        <taxon>Araneus</taxon>
    </lineage>
</organism>
<dbReference type="EMBL" id="BGPR01000295">
    <property type="protein sequence ID" value="GBM11095.1"/>
    <property type="molecule type" value="Genomic_DNA"/>
</dbReference>
<reference evidence="1 2" key="1">
    <citation type="journal article" date="2019" name="Sci. Rep.">
        <title>Orb-weaving spider Araneus ventricosus genome elucidates the spidroin gene catalogue.</title>
        <authorList>
            <person name="Kono N."/>
            <person name="Nakamura H."/>
            <person name="Ohtoshi R."/>
            <person name="Moran D.A.P."/>
            <person name="Shinohara A."/>
            <person name="Yoshida Y."/>
            <person name="Fujiwara M."/>
            <person name="Mori M."/>
            <person name="Tomita M."/>
            <person name="Arakawa K."/>
        </authorList>
    </citation>
    <scope>NUCLEOTIDE SEQUENCE [LARGE SCALE GENOMIC DNA]</scope>
</reference>